<gene>
    <name evidence="4" type="ORF">Cfor_11707</name>
</gene>
<sequence>MKAITLYDLFECTVKKHPTKVAVCFKTATCTTVATYEDVFGECEKVHKILKEFGVECSCIGVLMDESVYLPAVFLGILRNGSAFMYLNPDDEDRNLNMLRHLSVRWIFSDSEVQHGHWTSRKEISVHGYTVALWENNDIENSSSLEETCKQDDWRMAYTVQTSGTTGCPKVVRVPHRCIVPNIQNLQSILSVQPNDVIFLASPFTFDPSIVELFLALSSGALLLLVSRTVKLSPRLLLKVLFSETENRVTVLEATPSFLMRWSVEEIQSTVLCEKSSLRVLVLGGEPCPSMQVLRQWKSRENNTEIFSVYGITEVSCWATVHKVVFQNVAESFDCKACEMQLPSQQDAVPLGNALSETLLSVKNDSGEEVSIGEGELYIGDMERICLIDSETVQSLHFPVYRATGDIVKVDGCCRRMFYVGRKDNMIKRFGHKVSLEQVQQVAAAYRSVEQSHCVWEAHTKRLGLFVTVEQSKEDEPNFIMALKFHLQKHLQPPFAPDMIVKLKSFPLSSHGKLDHCKLKCLLRDKIHKDMLRLSELGDVCQVFASLWSHHLCMESHPNPHDDFLQAGGNSVLALQLVSELEEVLGSTAHTGLVGLLLGGSTFEECCAYLSSKFQTKLGSSSVDAAEPLIQKRNCRRKLNSLRNSDSVKHIRLQQVGVSAVEDIELQKVDCNKNVLCVSSCHGKTEGVGAWAEACILSSLSSIQLKVRWRYNLEKCVDASPRYIKYRSGDERVLIGSHSHEFAIIHSGTAELIAGCKLMDRIESSVCVSQCGSFGFVGYYDGCVYCMDLHTGVIKWSFHTEGLVKSSPALCLNGSAIVVGSYDQFLYCINILDGHLIWSAKLGDGSIYSSPCVARAVYAAALDGTCSSLAEDDGHVLWKHKLESPVFSSPAMILDESAVLFAEVSGVIHCLSVTEGKELWNFKADGHIFSSFCVQTSVAMKNINVILFGCHDKKLYCLESSVDTVSLRWTQELDSSIFSTPFMFPVVMSPEVNKGDETKLGISDSDKQNVTYLATVASTKGKVYILDLDFGAVKCCYQLSGEVFSSAVVHGNYIYVGCRDNHVYSLAMTVA</sequence>
<dbReference type="SUPFAM" id="SSF50998">
    <property type="entry name" value="Quinoprotein alcohol dehydrogenase-like"/>
    <property type="match status" value="1"/>
</dbReference>
<dbReference type="PANTHER" id="PTHR44394">
    <property type="entry name" value="BETA-ALANINE-ACTIVATING ENZYME"/>
    <property type="match status" value="1"/>
</dbReference>
<dbReference type="InterPro" id="IPR045851">
    <property type="entry name" value="AMP-bd_C_sf"/>
</dbReference>
<dbReference type="Proteomes" id="UP000502823">
    <property type="component" value="Unassembled WGS sequence"/>
</dbReference>
<name>A0A6L2PV15_COPFO</name>
<evidence type="ECO:0000313" key="5">
    <source>
        <dbReference type="Proteomes" id="UP000502823"/>
    </source>
</evidence>
<dbReference type="InterPro" id="IPR036736">
    <property type="entry name" value="ACP-like_sf"/>
</dbReference>
<dbReference type="InterPro" id="IPR002372">
    <property type="entry name" value="PQQ_rpt_dom"/>
</dbReference>
<dbReference type="Pfam" id="PF00501">
    <property type="entry name" value="AMP-binding"/>
    <property type="match status" value="1"/>
</dbReference>
<accession>A0A6L2PV15</accession>
<dbReference type="InterPro" id="IPR042099">
    <property type="entry name" value="ANL_N_sf"/>
</dbReference>
<protein>
    <recommendedName>
        <fullName evidence="3">Carrier domain-containing protein</fullName>
    </recommendedName>
</protein>
<dbReference type="AlphaFoldDB" id="A0A6L2PV15"/>
<comment type="caution">
    <text evidence="4">The sequence shown here is derived from an EMBL/GenBank/DDBJ whole genome shotgun (WGS) entry which is preliminary data.</text>
</comment>
<feature type="domain" description="Carrier" evidence="3">
    <location>
        <begin position="535"/>
        <end position="614"/>
    </location>
</feature>
<dbReference type="Pfam" id="PF13570">
    <property type="entry name" value="Beta-prop_ACSF4"/>
    <property type="match status" value="1"/>
</dbReference>
<dbReference type="SUPFAM" id="SSF56801">
    <property type="entry name" value="Acetyl-CoA synthetase-like"/>
    <property type="match status" value="1"/>
</dbReference>
<dbReference type="InterPro" id="IPR000873">
    <property type="entry name" value="AMP-dep_synth/lig_dom"/>
</dbReference>
<dbReference type="EMBL" id="BLKM01000446">
    <property type="protein sequence ID" value="GFG33657.1"/>
    <property type="molecule type" value="Genomic_DNA"/>
</dbReference>
<dbReference type="OrthoDB" id="408177at2759"/>
<dbReference type="InterPro" id="IPR006162">
    <property type="entry name" value="Ppantetheine_attach_site"/>
</dbReference>
<reference evidence="5" key="1">
    <citation type="submission" date="2020-01" db="EMBL/GenBank/DDBJ databases">
        <title>Draft genome sequence of the Termite Coptotermes fromosanus.</title>
        <authorList>
            <person name="Itakura S."/>
            <person name="Yosikawa Y."/>
            <person name="Umezawa K."/>
        </authorList>
    </citation>
    <scope>NUCLEOTIDE SEQUENCE [LARGE SCALE GENOMIC DNA]</scope>
</reference>
<dbReference type="InterPro" id="IPR015943">
    <property type="entry name" value="WD40/YVTN_repeat-like_dom_sf"/>
</dbReference>
<organism evidence="4 5">
    <name type="scientific">Coptotermes formosanus</name>
    <name type="common">Formosan subterranean termite</name>
    <dbReference type="NCBI Taxonomy" id="36987"/>
    <lineage>
        <taxon>Eukaryota</taxon>
        <taxon>Metazoa</taxon>
        <taxon>Ecdysozoa</taxon>
        <taxon>Arthropoda</taxon>
        <taxon>Hexapoda</taxon>
        <taxon>Insecta</taxon>
        <taxon>Pterygota</taxon>
        <taxon>Neoptera</taxon>
        <taxon>Polyneoptera</taxon>
        <taxon>Dictyoptera</taxon>
        <taxon>Blattodea</taxon>
        <taxon>Blattoidea</taxon>
        <taxon>Termitoidae</taxon>
        <taxon>Rhinotermitidae</taxon>
        <taxon>Coptotermes</taxon>
    </lineage>
</organism>
<proteinExistence type="predicted"/>
<dbReference type="PANTHER" id="PTHR44394:SF1">
    <property type="entry name" value="BETA-ALANINE-ACTIVATING ENZYME"/>
    <property type="match status" value="1"/>
</dbReference>
<dbReference type="Gene3D" id="3.30.300.30">
    <property type="match status" value="1"/>
</dbReference>
<dbReference type="FunCoup" id="A0A6L2PV15">
    <property type="interactions" value="823"/>
</dbReference>
<evidence type="ECO:0000256" key="1">
    <source>
        <dbReference type="ARBA" id="ARBA00022450"/>
    </source>
</evidence>
<dbReference type="SUPFAM" id="SSF47336">
    <property type="entry name" value="ACP-like"/>
    <property type="match status" value="1"/>
</dbReference>
<dbReference type="Gene3D" id="1.10.1200.10">
    <property type="entry name" value="ACP-like"/>
    <property type="match status" value="1"/>
</dbReference>
<keyword evidence="2" id="KW-0597">Phosphoprotein</keyword>
<dbReference type="InterPro" id="IPR009081">
    <property type="entry name" value="PP-bd_ACP"/>
</dbReference>
<keyword evidence="5" id="KW-1185">Reference proteome</keyword>
<evidence type="ECO:0000259" key="3">
    <source>
        <dbReference type="PROSITE" id="PS50075"/>
    </source>
</evidence>
<keyword evidence="1" id="KW-0596">Phosphopantetheine</keyword>
<dbReference type="Gene3D" id="2.40.128.630">
    <property type="match status" value="1"/>
</dbReference>
<dbReference type="SMART" id="SM00564">
    <property type="entry name" value="PQQ"/>
    <property type="match status" value="5"/>
</dbReference>
<dbReference type="InterPro" id="IPR011047">
    <property type="entry name" value="Quinoprotein_ADH-like_sf"/>
</dbReference>
<dbReference type="InterPro" id="IPR052091">
    <property type="entry name" value="Beta-ala_Activ/Resist"/>
</dbReference>
<dbReference type="PROSITE" id="PS50075">
    <property type="entry name" value="CARRIER"/>
    <property type="match status" value="1"/>
</dbReference>
<dbReference type="GO" id="GO:0043041">
    <property type="term" value="P:amino acid activation for nonribosomal peptide biosynthetic process"/>
    <property type="evidence" value="ECO:0007669"/>
    <property type="project" value="TreeGrafter"/>
</dbReference>
<evidence type="ECO:0000313" key="4">
    <source>
        <dbReference type="EMBL" id="GFG33657.1"/>
    </source>
</evidence>
<dbReference type="Gene3D" id="2.130.10.10">
    <property type="entry name" value="YVTN repeat-like/Quinoprotein amine dehydrogenase"/>
    <property type="match status" value="2"/>
</dbReference>
<dbReference type="InterPro" id="IPR018391">
    <property type="entry name" value="PQQ_b-propeller_rpt"/>
</dbReference>
<dbReference type="Gene3D" id="3.40.50.12780">
    <property type="entry name" value="N-terminal domain of ligase-like"/>
    <property type="match status" value="1"/>
</dbReference>
<evidence type="ECO:0000256" key="2">
    <source>
        <dbReference type="ARBA" id="ARBA00022553"/>
    </source>
</evidence>
<dbReference type="PROSITE" id="PS00012">
    <property type="entry name" value="PHOSPHOPANTETHEINE"/>
    <property type="match status" value="1"/>
</dbReference>
<dbReference type="InParanoid" id="A0A6L2PV15"/>
<dbReference type="Pfam" id="PF00550">
    <property type="entry name" value="PP-binding"/>
    <property type="match status" value="1"/>
</dbReference>